<keyword evidence="2" id="KW-1185">Reference proteome</keyword>
<organism evidence="1 2">
    <name type="scientific">Penicillium roqueforti (strain FM164)</name>
    <dbReference type="NCBI Taxonomy" id="1365484"/>
    <lineage>
        <taxon>Eukaryota</taxon>
        <taxon>Fungi</taxon>
        <taxon>Dikarya</taxon>
        <taxon>Ascomycota</taxon>
        <taxon>Pezizomycotina</taxon>
        <taxon>Eurotiomycetes</taxon>
        <taxon>Eurotiomycetidae</taxon>
        <taxon>Eurotiales</taxon>
        <taxon>Aspergillaceae</taxon>
        <taxon>Penicillium</taxon>
    </lineage>
</organism>
<evidence type="ECO:0000313" key="1">
    <source>
        <dbReference type="EMBL" id="CDM29632.1"/>
    </source>
</evidence>
<sequence>MNDRYDTWEPVVGSSVTEERWRRGKRRPIPSISDLLFPEICFMYETYSNVRRAFETQPMLSVTVMIGYLTFQTRPVLRKQSNPASTGLDQCK</sequence>
<name>W6QJ68_PENRF</name>
<gene>
    <name evidence="1" type="ORF">PROQFM164_S01g003444</name>
</gene>
<reference evidence="1" key="1">
    <citation type="journal article" date="2014" name="Nat. Commun.">
        <title>Multiple recent horizontal transfers of a large genomic region in cheese making fungi.</title>
        <authorList>
            <person name="Cheeseman K."/>
            <person name="Ropars J."/>
            <person name="Renault P."/>
            <person name="Dupont J."/>
            <person name="Gouzy J."/>
            <person name="Branca A."/>
            <person name="Abraham A.L."/>
            <person name="Ceppi M."/>
            <person name="Conseiller E."/>
            <person name="Debuchy R."/>
            <person name="Malagnac F."/>
            <person name="Goarin A."/>
            <person name="Silar P."/>
            <person name="Lacoste S."/>
            <person name="Sallet E."/>
            <person name="Bensimon A."/>
            <person name="Giraud T."/>
            <person name="Brygoo Y."/>
        </authorList>
    </citation>
    <scope>NUCLEOTIDE SEQUENCE [LARGE SCALE GENOMIC DNA]</scope>
    <source>
        <strain evidence="1">FM164</strain>
    </source>
</reference>
<protein>
    <submittedName>
        <fullName evidence="1">Genomic scaffold, ProqFM164S01</fullName>
    </submittedName>
</protein>
<dbReference type="AlphaFoldDB" id="W6QJ68"/>
<proteinExistence type="predicted"/>
<dbReference type="Proteomes" id="UP000030686">
    <property type="component" value="Unassembled WGS sequence"/>
</dbReference>
<dbReference type="EMBL" id="HG792015">
    <property type="protein sequence ID" value="CDM29632.1"/>
    <property type="molecule type" value="Genomic_DNA"/>
</dbReference>
<evidence type="ECO:0000313" key="2">
    <source>
        <dbReference type="Proteomes" id="UP000030686"/>
    </source>
</evidence>
<accession>W6QJ68</accession>